<evidence type="ECO:0000313" key="1">
    <source>
        <dbReference type="EMBL" id="GAG49205.1"/>
    </source>
</evidence>
<comment type="caution">
    <text evidence="1">The sequence shown here is derived from an EMBL/GenBank/DDBJ whole genome shotgun (WGS) entry which is preliminary data.</text>
</comment>
<dbReference type="AlphaFoldDB" id="X0Y0K1"/>
<dbReference type="EMBL" id="BARS01050522">
    <property type="protein sequence ID" value="GAG49205.1"/>
    <property type="molecule type" value="Genomic_DNA"/>
</dbReference>
<organism evidence="1">
    <name type="scientific">marine sediment metagenome</name>
    <dbReference type="NCBI Taxonomy" id="412755"/>
    <lineage>
        <taxon>unclassified sequences</taxon>
        <taxon>metagenomes</taxon>
        <taxon>ecological metagenomes</taxon>
    </lineage>
</organism>
<name>X0Y0K1_9ZZZZ</name>
<gene>
    <name evidence="1" type="ORF">S01H1_75411</name>
</gene>
<reference evidence="1" key="1">
    <citation type="journal article" date="2014" name="Front. Microbiol.">
        <title>High frequency of phylogenetically diverse reductive dehalogenase-homologous genes in deep subseafloor sedimentary metagenomes.</title>
        <authorList>
            <person name="Kawai M."/>
            <person name="Futagami T."/>
            <person name="Toyoda A."/>
            <person name="Takaki Y."/>
            <person name="Nishi S."/>
            <person name="Hori S."/>
            <person name="Arai W."/>
            <person name="Tsubouchi T."/>
            <person name="Morono Y."/>
            <person name="Uchiyama I."/>
            <person name="Ito T."/>
            <person name="Fujiyama A."/>
            <person name="Inagaki F."/>
            <person name="Takami H."/>
        </authorList>
    </citation>
    <scope>NUCLEOTIDE SEQUENCE</scope>
    <source>
        <strain evidence="1">Expedition CK06-06</strain>
    </source>
</reference>
<sequence length="93" mass="10701">MKIEKMLVWTHKFLPPVSVMARTPDEEALAWLFLLKEFHLFGKTENLDLEKSAREGDTEAARKLLEVDDTNILRENAVIPGSVNLRRLNPEVD</sequence>
<protein>
    <submittedName>
        <fullName evidence="1">Uncharacterized protein</fullName>
    </submittedName>
</protein>
<proteinExistence type="predicted"/>
<accession>X0Y0K1</accession>